<dbReference type="EMBL" id="JBEDUW010000004">
    <property type="protein sequence ID" value="KAK9931839.1"/>
    <property type="molecule type" value="Genomic_DNA"/>
</dbReference>
<dbReference type="InterPro" id="IPR027417">
    <property type="entry name" value="P-loop_NTPase"/>
</dbReference>
<accession>A0AAW1X6B5</accession>
<organism evidence="1 2">
    <name type="scientific">Rubus argutus</name>
    <name type="common">Southern blackberry</name>
    <dbReference type="NCBI Taxonomy" id="59490"/>
    <lineage>
        <taxon>Eukaryota</taxon>
        <taxon>Viridiplantae</taxon>
        <taxon>Streptophyta</taxon>
        <taxon>Embryophyta</taxon>
        <taxon>Tracheophyta</taxon>
        <taxon>Spermatophyta</taxon>
        <taxon>Magnoliopsida</taxon>
        <taxon>eudicotyledons</taxon>
        <taxon>Gunneridae</taxon>
        <taxon>Pentapetalae</taxon>
        <taxon>rosids</taxon>
        <taxon>fabids</taxon>
        <taxon>Rosales</taxon>
        <taxon>Rosaceae</taxon>
        <taxon>Rosoideae</taxon>
        <taxon>Rosoideae incertae sedis</taxon>
        <taxon>Rubus</taxon>
    </lineage>
</organism>
<evidence type="ECO:0000313" key="2">
    <source>
        <dbReference type="Proteomes" id="UP001457282"/>
    </source>
</evidence>
<sequence length="119" mass="13491">MVRLSSLLLHHYSHLIKPFITTINPPPPPQLPLTIPLSHPIYLKRSSNTSLGKTLVSTGLAASSLCSLNYSFLYPKLIQTGQPKITIRACMNLIGLRRVLDLEIRIDIHLQSLSHYYRY</sequence>
<dbReference type="AlphaFoldDB" id="A0AAW1X6B5"/>
<dbReference type="Proteomes" id="UP001457282">
    <property type="component" value="Unassembled WGS sequence"/>
</dbReference>
<comment type="caution">
    <text evidence="1">The sequence shown here is derived from an EMBL/GenBank/DDBJ whole genome shotgun (WGS) entry which is preliminary data.</text>
</comment>
<name>A0AAW1X6B5_RUBAR</name>
<protein>
    <submittedName>
        <fullName evidence="1">Uncharacterized protein</fullName>
    </submittedName>
</protein>
<reference evidence="1 2" key="1">
    <citation type="journal article" date="2023" name="G3 (Bethesda)">
        <title>A chromosome-length genome assembly and annotation of blackberry (Rubus argutus, cv. 'Hillquist').</title>
        <authorList>
            <person name="Bruna T."/>
            <person name="Aryal R."/>
            <person name="Dudchenko O."/>
            <person name="Sargent D.J."/>
            <person name="Mead D."/>
            <person name="Buti M."/>
            <person name="Cavallini A."/>
            <person name="Hytonen T."/>
            <person name="Andres J."/>
            <person name="Pham M."/>
            <person name="Weisz D."/>
            <person name="Mascagni F."/>
            <person name="Usai G."/>
            <person name="Natali L."/>
            <person name="Bassil N."/>
            <person name="Fernandez G.E."/>
            <person name="Lomsadze A."/>
            <person name="Armour M."/>
            <person name="Olukolu B."/>
            <person name="Poorten T."/>
            <person name="Britton C."/>
            <person name="Davik J."/>
            <person name="Ashrafi H."/>
            <person name="Aiden E.L."/>
            <person name="Borodovsky M."/>
            <person name="Worthington M."/>
        </authorList>
    </citation>
    <scope>NUCLEOTIDE SEQUENCE [LARGE SCALE GENOMIC DNA]</scope>
    <source>
        <strain evidence="1">PI 553951</strain>
    </source>
</reference>
<dbReference type="Gene3D" id="3.40.50.300">
    <property type="entry name" value="P-loop containing nucleotide triphosphate hydrolases"/>
    <property type="match status" value="1"/>
</dbReference>
<proteinExistence type="predicted"/>
<gene>
    <name evidence="1" type="ORF">M0R45_019099</name>
</gene>
<evidence type="ECO:0000313" key="1">
    <source>
        <dbReference type="EMBL" id="KAK9931839.1"/>
    </source>
</evidence>
<keyword evidence="2" id="KW-1185">Reference proteome</keyword>